<comment type="caution">
    <text evidence="3">The sequence shown here is derived from an EMBL/GenBank/DDBJ whole genome shotgun (WGS) entry which is preliminary data.</text>
</comment>
<feature type="transmembrane region" description="Helical" evidence="2">
    <location>
        <begin position="12"/>
        <end position="32"/>
    </location>
</feature>
<evidence type="ECO:0000313" key="3">
    <source>
        <dbReference type="EMBL" id="KAG6536709.1"/>
    </source>
</evidence>
<sequence>MIGIADLKLLNLGMVFCRNGMSLLYFFFLFIIKDFTITYSNKVRNQHIFVLLLVTLPQPGLARIAEQPQGNLREDSADCGPNLGHRNLAESSSGGSGNMVAGANARQKAIESGKLWHSVEEADARAEERLDWPWLECRRRLDREVSVISGQTSIEGRREQQGGNRLPEMDRRRSLLGRKEGAGKGTGSIRKSAVVNKTTHSGDRQRLN</sequence>
<dbReference type="Proteomes" id="UP000734854">
    <property type="component" value="Unassembled WGS sequence"/>
</dbReference>
<evidence type="ECO:0000313" key="4">
    <source>
        <dbReference type="Proteomes" id="UP000734854"/>
    </source>
</evidence>
<evidence type="ECO:0000256" key="2">
    <source>
        <dbReference type="SAM" id="Phobius"/>
    </source>
</evidence>
<feature type="region of interest" description="Disordered" evidence="1">
    <location>
        <begin position="77"/>
        <end position="100"/>
    </location>
</feature>
<organism evidence="3 4">
    <name type="scientific">Zingiber officinale</name>
    <name type="common">Ginger</name>
    <name type="synonym">Amomum zingiber</name>
    <dbReference type="NCBI Taxonomy" id="94328"/>
    <lineage>
        <taxon>Eukaryota</taxon>
        <taxon>Viridiplantae</taxon>
        <taxon>Streptophyta</taxon>
        <taxon>Embryophyta</taxon>
        <taxon>Tracheophyta</taxon>
        <taxon>Spermatophyta</taxon>
        <taxon>Magnoliopsida</taxon>
        <taxon>Liliopsida</taxon>
        <taxon>Zingiberales</taxon>
        <taxon>Zingiberaceae</taxon>
        <taxon>Zingiber</taxon>
    </lineage>
</organism>
<proteinExistence type="predicted"/>
<feature type="region of interest" description="Disordered" evidence="1">
    <location>
        <begin position="152"/>
        <end position="208"/>
    </location>
</feature>
<feature type="compositionally biased region" description="Basic and acidic residues" evidence="1">
    <location>
        <begin position="167"/>
        <end position="182"/>
    </location>
</feature>
<accession>A0A8J5I653</accession>
<protein>
    <submittedName>
        <fullName evidence="3">Uncharacterized protein</fullName>
    </submittedName>
</protein>
<evidence type="ECO:0000256" key="1">
    <source>
        <dbReference type="SAM" id="MobiDB-lite"/>
    </source>
</evidence>
<dbReference type="EMBL" id="JACMSC010000001">
    <property type="protein sequence ID" value="KAG6536709.1"/>
    <property type="molecule type" value="Genomic_DNA"/>
</dbReference>
<keyword evidence="2" id="KW-0472">Membrane</keyword>
<keyword evidence="4" id="KW-1185">Reference proteome</keyword>
<dbReference type="AlphaFoldDB" id="A0A8J5I653"/>
<reference evidence="3 4" key="1">
    <citation type="submission" date="2020-08" db="EMBL/GenBank/DDBJ databases">
        <title>Plant Genome Project.</title>
        <authorList>
            <person name="Zhang R.-G."/>
        </authorList>
    </citation>
    <scope>NUCLEOTIDE SEQUENCE [LARGE SCALE GENOMIC DNA]</scope>
    <source>
        <tissue evidence="3">Rhizome</tissue>
    </source>
</reference>
<keyword evidence="2" id="KW-0812">Transmembrane</keyword>
<gene>
    <name evidence="3" type="ORF">ZIOFF_001774</name>
</gene>
<keyword evidence="2" id="KW-1133">Transmembrane helix</keyword>
<name>A0A8J5I653_ZINOF</name>